<protein>
    <submittedName>
        <fullName evidence="1">DUF4835 family protein</fullName>
    </submittedName>
</protein>
<comment type="caution">
    <text evidence="1">The sequence shown here is derived from an EMBL/GenBank/DDBJ whole genome shotgun (WGS) entry which is preliminary data.</text>
</comment>
<dbReference type="Proteomes" id="UP001210231">
    <property type="component" value="Unassembled WGS sequence"/>
</dbReference>
<dbReference type="RefSeq" id="WP_407032626.1">
    <property type="nucleotide sequence ID" value="NZ_JAQGEF010000027.1"/>
</dbReference>
<proteinExistence type="predicted"/>
<sequence length="310" mass="35829">MKANNYKYFLAIIVFLLGFGRAEAQELNAKVTVISTRVSTKVDKKIFTTLQNQLTNLINNRKWTEDAFNQNEKIQCNFIININSELEDNVYSAALTVQASRPAYNSTYQSPLVNWQDNEVAFKYVEFQPVEFNENRIAGTDGLSSNLIANIAYYIQIILGMDYDSFSPNAGEPFYKKALMIVNNAPSGRNITGWTQFDGQRNKWWLAENLTSNKYGLIHDATYQYYRNVMDIFYENENDARVNMVNVLNLLNTFNTNNQNSMVLQFWMQSKSNEIIQMLKNATPDLKNRARDILRKIDITNAAKYTEQLK</sequence>
<evidence type="ECO:0000313" key="2">
    <source>
        <dbReference type="Proteomes" id="UP001210231"/>
    </source>
</evidence>
<dbReference type="InterPro" id="IPR032274">
    <property type="entry name" value="DUF4835"/>
</dbReference>
<accession>A0ABT4UN65</accession>
<dbReference type="EMBL" id="JAQGEF010000027">
    <property type="protein sequence ID" value="MDA3616296.1"/>
    <property type="molecule type" value="Genomic_DNA"/>
</dbReference>
<name>A0ABT4UN65_9BACT</name>
<reference evidence="1 2" key="1">
    <citation type="submission" date="2022-12" db="EMBL/GenBank/DDBJ databases">
        <title>Chitinophagaceae gen. sp. nov., a new member of the family Chitinophagaceae, isolated from soil in a chemical factory.</title>
        <authorList>
            <person name="Ke Z."/>
        </authorList>
    </citation>
    <scope>NUCLEOTIDE SEQUENCE [LARGE SCALE GENOMIC DNA]</scope>
    <source>
        <strain evidence="1 2">LY-5</strain>
    </source>
</reference>
<evidence type="ECO:0000313" key="1">
    <source>
        <dbReference type="EMBL" id="MDA3616296.1"/>
    </source>
</evidence>
<gene>
    <name evidence="1" type="ORF">O3P16_15880</name>
</gene>
<dbReference type="Pfam" id="PF16119">
    <property type="entry name" value="DUF4835"/>
    <property type="match status" value="1"/>
</dbReference>
<keyword evidence="2" id="KW-1185">Reference proteome</keyword>
<organism evidence="1 2">
    <name type="scientific">Polluticaenibacter yanchengensis</name>
    <dbReference type="NCBI Taxonomy" id="3014562"/>
    <lineage>
        <taxon>Bacteria</taxon>
        <taxon>Pseudomonadati</taxon>
        <taxon>Bacteroidota</taxon>
        <taxon>Chitinophagia</taxon>
        <taxon>Chitinophagales</taxon>
        <taxon>Chitinophagaceae</taxon>
        <taxon>Polluticaenibacter</taxon>
    </lineage>
</organism>